<comment type="caution">
    <text evidence="2">The sequence shown here is derived from an EMBL/GenBank/DDBJ whole genome shotgun (WGS) entry which is preliminary data.</text>
</comment>
<gene>
    <name evidence="2" type="ORF">GCM10017786_13170</name>
</gene>
<accession>A0ABQ3IHB9</accession>
<organism evidence="2 3">
    <name type="scientific">Amycolatopsis deserti</name>
    <dbReference type="NCBI Taxonomy" id="185696"/>
    <lineage>
        <taxon>Bacteria</taxon>
        <taxon>Bacillati</taxon>
        <taxon>Actinomycetota</taxon>
        <taxon>Actinomycetes</taxon>
        <taxon>Pseudonocardiales</taxon>
        <taxon>Pseudonocardiaceae</taxon>
        <taxon>Amycolatopsis</taxon>
    </lineage>
</organism>
<dbReference type="EMBL" id="BNAU01000001">
    <property type="protein sequence ID" value="GHE83426.1"/>
    <property type="molecule type" value="Genomic_DNA"/>
</dbReference>
<dbReference type="Proteomes" id="UP000605897">
    <property type="component" value="Unassembled WGS sequence"/>
</dbReference>
<evidence type="ECO:0000313" key="2">
    <source>
        <dbReference type="EMBL" id="GHE83426.1"/>
    </source>
</evidence>
<sequence length="218" mass="24237">MTTLLPSASSSPHAERRLNVFGLSTELVHSAFRPGLSRATNRTSKALGSTPGTDLYHDTMESLHLQLAESGWRLVYVDHQPRLLHPEGLLSFTVASATNVADPDRRRQPRTRRKGKATRDSLTADRTGTSSLFEGLETNQDQELLAAAEATPLWLLLHERTDRGLRLELSRPSDMTEGGIVTKWEDRILIAFLDLDGDLSIFDNPNDSGDIDVRVEPR</sequence>
<feature type="compositionally biased region" description="Basic residues" evidence="1">
    <location>
        <begin position="107"/>
        <end position="116"/>
    </location>
</feature>
<keyword evidence="3" id="KW-1185">Reference proteome</keyword>
<name>A0ABQ3IHB9_9PSEU</name>
<dbReference type="RefSeq" id="WP_191243512.1">
    <property type="nucleotide sequence ID" value="NZ_BNAU01000001.1"/>
</dbReference>
<feature type="compositionally biased region" description="Polar residues" evidence="1">
    <location>
        <begin position="124"/>
        <end position="135"/>
    </location>
</feature>
<protein>
    <submittedName>
        <fullName evidence="2">Uncharacterized protein</fullName>
    </submittedName>
</protein>
<evidence type="ECO:0000256" key="1">
    <source>
        <dbReference type="SAM" id="MobiDB-lite"/>
    </source>
</evidence>
<feature type="region of interest" description="Disordered" evidence="1">
    <location>
        <begin position="100"/>
        <end position="135"/>
    </location>
</feature>
<evidence type="ECO:0000313" key="3">
    <source>
        <dbReference type="Proteomes" id="UP000605897"/>
    </source>
</evidence>
<reference evidence="3" key="1">
    <citation type="journal article" date="2019" name="Int. J. Syst. Evol. Microbiol.">
        <title>The Global Catalogue of Microorganisms (GCM) 10K type strain sequencing project: providing services to taxonomists for standard genome sequencing and annotation.</title>
        <authorList>
            <consortium name="The Broad Institute Genomics Platform"/>
            <consortium name="The Broad Institute Genome Sequencing Center for Infectious Disease"/>
            <person name="Wu L."/>
            <person name="Ma J."/>
        </authorList>
    </citation>
    <scope>NUCLEOTIDE SEQUENCE [LARGE SCALE GENOMIC DNA]</scope>
    <source>
        <strain evidence="3">CGMCC 4.7677</strain>
    </source>
</reference>
<proteinExistence type="predicted"/>